<dbReference type="Pfam" id="PF00069">
    <property type="entry name" value="Pkinase"/>
    <property type="match status" value="1"/>
</dbReference>
<protein>
    <submittedName>
        <fullName evidence="11">Ribosomal protein S6 kinase beta-1-like</fullName>
    </submittedName>
</protein>
<dbReference type="PROSITE" id="PS51285">
    <property type="entry name" value="AGC_KINASE_CTER"/>
    <property type="match status" value="1"/>
</dbReference>
<evidence type="ECO:0000256" key="6">
    <source>
        <dbReference type="ARBA" id="ARBA00022840"/>
    </source>
</evidence>
<evidence type="ECO:0000256" key="5">
    <source>
        <dbReference type="ARBA" id="ARBA00022777"/>
    </source>
</evidence>
<evidence type="ECO:0000259" key="8">
    <source>
        <dbReference type="PROSITE" id="PS50011"/>
    </source>
</evidence>
<organism evidence="10 11">
    <name type="scientific">Saccoglossus kowalevskii</name>
    <name type="common">Acorn worm</name>
    <dbReference type="NCBI Taxonomy" id="10224"/>
    <lineage>
        <taxon>Eukaryota</taxon>
        <taxon>Metazoa</taxon>
        <taxon>Hemichordata</taxon>
        <taxon>Enteropneusta</taxon>
        <taxon>Harrimaniidae</taxon>
        <taxon>Saccoglossus</taxon>
    </lineage>
</organism>
<keyword evidence="2" id="KW-0597">Phosphoprotein</keyword>
<name>A0ABM0GIZ3_SACKO</name>
<dbReference type="Gene3D" id="3.30.200.20">
    <property type="entry name" value="Phosphorylase Kinase, domain 1"/>
    <property type="match status" value="1"/>
</dbReference>
<evidence type="ECO:0000256" key="1">
    <source>
        <dbReference type="ARBA" id="ARBA00022527"/>
    </source>
</evidence>
<dbReference type="Pfam" id="PF00433">
    <property type="entry name" value="Pkinase_C"/>
    <property type="match status" value="1"/>
</dbReference>
<feature type="domain" description="Protein kinase" evidence="8">
    <location>
        <begin position="1"/>
        <end position="128"/>
    </location>
</feature>
<feature type="region of interest" description="Disordered" evidence="7">
    <location>
        <begin position="206"/>
        <end position="225"/>
    </location>
</feature>
<evidence type="ECO:0000256" key="4">
    <source>
        <dbReference type="ARBA" id="ARBA00022741"/>
    </source>
</evidence>
<dbReference type="Gene3D" id="1.10.510.10">
    <property type="entry name" value="Transferase(Phosphotransferase) domain 1"/>
    <property type="match status" value="1"/>
</dbReference>
<dbReference type="PANTHER" id="PTHR24351">
    <property type="entry name" value="RIBOSOMAL PROTEIN S6 KINASE"/>
    <property type="match status" value="1"/>
</dbReference>
<dbReference type="InterPro" id="IPR011009">
    <property type="entry name" value="Kinase-like_dom_sf"/>
</dbReference>
<dbReference type="SUPFAM" id="SSF56112">
    <property type="entry name" value="Protein kinase-like (PK-like)"/>
    <property type="match status" value="1"/>
</dbReference>
<evidence type="ECO:0000256" key="2">
    <source>
        <dbReference type="ARBA" id="ARBA00022553"/>
    </source>
</evidence>
<dbReference type="Proteomes" id="UP000694865">
    <property type="component" value="Unplaced"/>
</dbReference>
<keyword evidence="10" id="KW-1185">Reference proteome</keyword>
<evidence type="ECO:0000313" key="10">
    <source>
        <dbReference type="Proteomes" id="UP000694865"/>
    </source>
</evidence>
<dbReference type="InterPro" id="IPR000961">
    <property type="entry name" value="AGC-kinase_C"/>
</dbReference>
<reference evidence="11" key="1">
    <citation type="submission" date="2025-08" db="UniProtKB">
        <authorList>
            <consortium name="RefSeq"/>
        </authorList>
    </citation>
    <scope>IDENTIFICATION</scope>
    <source>
        <tissue evidence="11">Testes</tissue>
    </source>
</reference>
<keyword evidence="5" id="KW-0418">Kinase</keyword>
<keyword evidence="3" id="KW-0808">Transferase</keyword>
<dbReference type="SMART" id="SM00133">
    <property type="entry name" value="S_TK_X"/>
    <property type="match status" value="1"/>
</dbReference>
<evidence type="ECO:0000256" key="3">
    <source>
        <dbReference type="ARBA" id="ARBA00022679"/>
    </source>
</evidence>
<dbReference type="PROSITE" id="PS50011">
    <property type="entry name" value="PROTEIN_KINASE_DOM"/>
    <property type="match status" value="1"/>
</dbReference>
<evidence type="ECO:0000313" key="11">
    <source>
        <dbReference type="RefSeq" id="XP_002730879.1"/>
    </source>
</evidence>
<gene>
    <name evidence="11" type="primary">LOC100376001</name>
</gene>
<keyword evidence="4" id="KW-0547">Nucleotide-binding</keyword>
<evidence type="ECO:0000259" key="9">
    <source>
        <dbReference type="PROSITE" id="PS51285"/>
    </source>
</evidence>
<dbReference type="SMART" id="SM00220">
    <property type="entry name" value="S_TKc"/>
    <property type="match status" value="1"/>
</dbReference>
<feature type="domain" description="AGC-kinase C-terminal" evidence="9">
    <location>
        <begin position="129"/>
        <end position="199"/>
    </location>
</feature>
<dbReference type="RefSeq" id="XP_002730879.1">
    <property type="nucleotide sequence ID" value="XM_002730833.2"/>
</dbReference>
<proteinExistence type="predicted"/>
<accession>A0ABM0GIZ3</accession>
<sequence length="285" mass="32152">MAGVFDLELENDQYDKISDDELENQFLDSSGEMEQEAPEILLRSGHGKAVDWWSLGALMYDMLTGAPPFTAENRKKTIDKILKGKLNLPPYLTNEARDLIRRLLKRHTNSRIGGGADDARTIKRHSFFRNVNWDDTLARKMEPPIKPAISGEEDVSQFDTKFTKQTPVDSPDDSMLSESQNQLFLGFTYVAPSVLKDFMYRPGMKPRSPRKITMQGSSPVTPMSPFKGQPALFEFDEELEDKSLYAVNPATKSVISEPMDFCSNQSVPPRSPAMAVKSRRIPVKL</sequence>
<dbReference type="GeneID" id="100376001"/>
<keyword evidence="6" id="KW-0067">ATP-binding</keyword>
<keyword evidence="1" id="KW-0723">Serine/threonine-protein kinase</keyword>
<evidence type="ECO:0000256" key="7">
    <source>
        <dbReference type="SAM" id="MobiDB-lite"/>
    </source>
</evidence>
<dbReference type="InterPro" id="IPR017892">
    <property type="entry name" value="Pkinase_C"/>
</dbReference>
<dbReference type="InterPro" id="IPR000719">
    <property type="entry name" value="Prot_kinase_dom"/>
</dbReference>